<evidence type="ECO:0000259" key="1">
    <source>
        <dbReference type="PROSITE" id="PS50943"/>
    </source>
</evidence>
<dbReference type="InterPro" id="IPR001387">
    <property type="entry name" value="Cro/C1-type_HTH"/>
</dbReference>
<dbReference type="EMBL" id="CP074132">
    <property type="protein sequence ID" value="QUX29443.1"/>
    <property type="molecule type" value="Genomic_DNA"/>
</dbReference>
<evidence type="ECO:0000313" key="2">
    <source>
        <dbReference type="EMBL" id="QUX29443.1"/>
    </source>
</evidence>
<feature type="domain" description="HTH cro/C1-type" evidence="1">
    <location>
        <begin position="17"/>
        <end position="71"/>
    </location>
</feature>
<proteinExistence type="predicted"/>
<dbReference type="Pfam" id="PF13560">
    <property type="entry name" value="HTH_31"/>
    <property type="match status" value="1"/>
</dbReference>
<dbReference type="CDD" id="cd00093">
    <property type="entry name" value="HTH_XRE"/>
    <property type="match status" value="1"/>
</dbReference>
<name>A0ABX8C907_9ACTN</name>
<dbReference type="SMART" id="SM00530">
    <property type="entry name" value="HTH_XRE"/>
    <property type="match status" value="1"/>
</dbReference>
<organism evidence="2 3">
    <name type="scientific">Nocardiopsis akebiae</name>
    <dbReference type="NCBI Taxonomy" id="2831968"/>
    <lineage>
        <taxon>Bacteria</taxon>
        <taxon>Bacillati</taxon>
        <taxon>Actinomycetota</taxon>
        <taxon>Actinomycetes</taxon>
        <taxon>Streptosporangiales</taxon>
        <taxon>Nocardiopsidaceae</taxon>
        <taxon>Nocardiopsis</taxon>
    </lineage>
</organism>
<keyword evidence="3" id="KW-1185">Reference proteome</keyword>
<dbReference type="Pfam" id="PF19054">
    <property type="entry name" value="DUF5753"/>
    <property type="match status" value="1"/>
</dbReference>
<evidence type="ECO:0000313" key="3">
    <source>
        <dbReference type="Proteomes" id="UP000678016"/>
    </source>
</evidence>
<dbReference type="InterPro" id="IPR010982">
    <property type="entry name" value="Lambda_DNA-bd_dom_sf"/>
</dbReference>
<sequence>MPSTTPTVAQWQLGRELQQLRERHSLTITEVARLLEVTVSTVSRWEAALRVPREKELRQLTRHYELPSQEAEALIELRRQAGKRGWWQSYALEQRYGTFIGLESSASEIEAYTSTVVTGLFQTEAYARAVITGVSSSIAPDDLERQIEVRRQRVSQVLSEDGPDMWVILGESAVRQQVGGGQVMYEQLTHLLELSAHPKITLQVIPHVAGAHVGMVVPTFMILKLSVSGLSTVYLEGYRSNLFLESAEDLGNHEAVFNRLRLAGVGGNMLRDLLLGIRREL</sequence>
<accession>A0ABX8C907</accession>
<dbReference type="PROSITE" id="PS50943">
    <property type="entry name" value="HTH_CROC1"/>
    <property type="match status" value="1"/>
</dbReference>
<dbReference type="Gene3D" id="1.10.260.40">
    <property type="entry name" value="lambda repressor-like DNA-binding domains"/>
    <property type="match status" value="1"/>
</dbReference>
<dbReference type="Proteomes" id="UP000678016">
    <property type="component" value="Chromosome"/>
</dbReference>
<dbReference type="SUPFAM" id="SSF47413">
    <property type="entry name" value="lambda repressor-like DNA-binding domains"/>
    <property type="match status" value="1"/>
</dbReference>
<protein>
    <submittedName>
        <fullName evidence="2">Helix-turn-helix domain-containing protein</fullName>
    </submittedName>
</protein>
<dbReference type="InterPro" id="IPR043917">
    <property type="entry name" value="DUF5753"/>
</dbReference>
<reference evidence="3" key="1">
    <citation type="submission" date="2021-05" db="EMBL/GenBank/DDBJ databases">
        <title>Direct Submission.</title>
        <authorList>
            <person name="Li K."/>
            <person name="Gao J."/>
        </authorList>
    </citation>
    <scope>NUCLEOTIDE SEQUENCE [LARGE SCALE GENOMIC DNA]</scope>
    <source>
        <strain evidence="3">HDS12</strain>
    </source>
</reference>
<gene>
    <name evidence="2" type="ORF">KGD83_02295</name>
</gene>